<dbReference type="OrthoDB" id="449052at2759"/>
<name>A0A0C9X2P9_9AGAR</name>
<organism evidence="6 7">
    <name type="scientific">Laccaria amethystina LaAM-08-1</name>
    <dbReference type="NCBI Taxonomy" id="1095629"/>
    <lineage>
        <taxon>Eukaryota</taxon>
        <taxon>Fungi</taxon>
        <taxon>Dikarya</taxon>
        <taxon>Basidiomycota</taxon>
        <taxon>Agaricomycotina</taxon>
        <taxon>Agaricomycetes</taxon>
        <taxon>Agaricomycetidae</taxon>
        <taxon>Agaricales</taxon>
        <taxon>Agaricineae</taxon>
        <taxon>Hydnangiaceae</taxon>
        <taxon>Laccaria</taxon>
    </lineage>
</organism>
<dbReference type="GO" id="GO:0042149">
    <property type="term" value="P:cellular response to glucose starvation"/>
    <property type="evidence" value="ECO:0007669"/>
    <property type="project" value="TreeGrafter"/>
</dbReference>
<evidence type="ECO:0000259" key="5">
    <source>
        <dbReference type="PROSITE" id="PS51371"/>
    </source>
</evidence>
<feature type="domain" description="CBS" evidence="5">
    <location>
        <begin position="225"/>
        <end position="284"/>
    </location>
</feature>
<dbReference type="PROSITE" id="PS51371">
    <property type="entry name" value="CBS"/>
    <property type="match status" value="2"/>
</dbReference>
<dbReference type="SUPFAM" id="SSF54631">
    <property type="entry name" value="CBS-domain pair"/>
    <property type="match status" value="2"/>
</dbReference>
<protein>
    <recommendedName>
        <fullName evidence="5">CBS domain-containing protein</fullName>
    </recommendedName>
</protein>
<evidence type="ECO:0000313" key="7">
    <source>
        <dbReference type="Proteomes" id="UP000054477"/>
    </source>
</evidence>
<dbReference type="SMART" id="SM00116">
    <property type="entry name" value="CBS"/>
    <property type="match status" value="3"/>
</dbReference>
<dbReference type="InterPro" id="IPR046342">
    <property type="entry name" value="CBS_dom_sf"/>
</dbReference>
<gene>
    <name evidence="6" type="ORF">K443DRAFT_674393</name>
</gene>
<dbReference type="Gene3D" id="3.10.580.10">
    <property type="entry name" value="CBS-domain"/>
    <property type="match status" value="2"/>
</dbReference>
<evidence type="ECO:0000313" key="6">
    <source>
        <dbReference type="EMBL" id="KIK06410.1"/>
    </source>
</evidence>
<dbReference type="PANTHER" id="PTHR13780">
    <property type="entry name" value="AMP-ACTIVATED PROTEIN KINASE, GAMMA REGULATORY SUBUNIT"/>
    <property type="match status" value="1"/>
</dbReference>
<dbReference type="InterPro" id="IPR000644">
    <property type="entry name" value="CBS_dom"/>
</dbReference>
<feature type="compositionally biased region" description="Basic and acidic residues" evidence="4">
    <location>
        <begin position="445"/>
        <end position="458"/>
    </location>
</feature>
<proteinExistence type="predicted"/>
<dbReference type="STRING" id="1095629.A0A0C9X2P9"/>
<reference evidence="6 7" key="1">
    <citation type="submission" date="2014-04" db="EMBL/GenBank/DDBJ databases">
        <authorList>
            <consortium name="DOE Joint Genome Institute"/>
            <person name="Kuo A."/>
            <person name="Kohler A."/>
            <person name="Nagy L.G."/>
            <person name="Floudas D."/>
            <person name="Copeland A."/>
            <person name="Barry K.W."/>
            <person name="Cichocki N."/>
            <person name="Veneault-Fourrey C."/>
            <person name="LaButti K."/>
            <person name="Lindquist E.A."/>
            <person name="Lipzen A."/>
            <person name="Lundell T."/>
            <person name="Morin E."/>
            <person name="Murat C."/>
            <person name="Sun H."/>
            <person name="Tunlid A."/>
            <person name="Henrissat B."/>
            <person name="Grigoriev I.V."/>
            <person name="Hibbett D.S."/>
            <person name="Martin F."/>
            <person name="Nordberg H.P."/>
            <person name="Cantor M.N."/>
            <person name="Hua S.X."/>
        </authorList>
    </citation>
    <scope>NUCLEOTIDE SEQUENCE [LARGE SCALE GENOMIC DNA]</scope>
    <source>
        <strain evidence="6 7">LaAM-08-1</strain>
    </source>
</reference>
<dbReference type="Pfam" id="PF00571">
    <property type="entry name" value="CBS"/>
    <property type="match status" value="2"/>
</dbReference>
<reference evidence="7" key="2">
    <citation type="submission" date="2015-01" db="EMBL/GenBank/DDBJ databases">
        <title>Evolutionary Origins and Diversification of the Mycorrhizal Mutualists.</title>
        <authorList>
            <consortium name="DOE Joint Genome Institute"/>
            <consortium name="Mycorrhizal Genomics Consortium"/>
            <person name="Kohler A."/>
            <person name="Kuo A."/>
            <person name="Nagy L.G."/>
            <person name="Floudas D."/>
            <person name="Copeland A."/>
            <person name="Barry K.W."/>
            <person name="Cichocki N."/>
            <person name="Veneault-Fourrey C."/>
            <person name="LaButti K."/>
            <person name="Lindquist E.A."/>
            <person name="Lipzen A."/>
            <person name="Lundell T."/>
            <person name="Morin E."/>
            <person name="Murat C."/>
            <person name="Riley R."/>
            <person name="Ohm R."/>
            <person name="Sun H."/>
            <person name="Tunlid A."/>
            <person name="Henrissat B."/>
            <person name="Grigoriev I.V."/>
            <person name="Hibbett D.S."/>
            <person name="Martin F."/>
        </authorList>
    </citation>
    <scope>NUCLEOTIDE SEQUENCE [LARGE SCALE GENOMIC DNA]</scope>
    <source>
        <strain evidence="7">LaAM-08-1</strain>
    </source>
</reference>
<dbReference type="PANTHER" id="PTHR13780:SF36">
    <property type="entry name" value="CBS DOMAIN-CONTAINING PROTEIN"/>
    <property type="match status" value="1"/>
</dbReference>
<evidence type="ECO:0000256" key="3">
    <source>
        <dbReference type="PROSITE-ProRule" id="PRU00703"/>
    </source>
</evidence>
<keyword evidence="7" id="KW-1185">Reference proteome</keyword>
<accession>A0A0C9X2P9</accession>
<keyword evidence="1" id="KW-0677">Repeat</keyword>
<dbReference type="InterPro" id="IPR050511">
    <property type="entry name" value="AMPK_gamma/SDS23_families"/>
</dbReference>
<evidence type="ECO:0000256" key="1">
    <source>
        <dbReference type="ARBA" id="ARBA00022737"/>
    </source>
</evidence>
<evidence type="ECO:0000256" key="2">
    <source>
        <dbReference type="ARBA" id="ARBA00023122"/>
    </source>
</evidence>
<dbReference type="GO" id="GO:0004865">
    <property type="term" value="F:protein serine/threonine phosphatase inhibitor activity"/>
    <property type="evidence" value="ECO:0007669"/>
    <property type="project" value="TreeGrafter"/>
</dbReference>
<feature type="domain" description="CBS" evidence="5">
    <location>
        <begin position="306"/>
        <end position="375"/>
    </location>
</feature>
<evidence type="ECO:0000256" key="4">
    <source>
        <dbReference type="SAM" id="MobiDB-lite"/>
    </source>
</evidence>
<dbReference type="Proteomes" id="UP000054477">
    <property type="component" value="Unassembled WGS sequence"/>
</dbReference>
<dbReference type="AlphaFoldDB" id="A0A0C9X2P9"/>
<sequence>MSHATHRLSQSMSGSWREGISLSFVSPVDDEVEAWVASWRAAFVRDLIDSRVVSVDAETSVEEACEVLLTENIPCLAIKSNSSDASGSNIYQGLFDYSDVNAFLTLAATRHTYLPDDLRGNARVDNIVAAAKAGRVPVHLVSNLSEKNQLETLPNDANIISLLETFAKGSHRVLIQSATVPGEFIGMVSDCRVLSWFASYAKESPSFQKYLSNPIQLLSLPSLNLYSAVVAATSTASVLDAMQSMSEEGVSSIAVIEENRGILLSAVSVTDIGKIVVPHQNNQILTTALHHFVSKIKELDGSMDGVDRYPVYSVSPSSTLSYTIEKLLATNAHRLFVTKESRAASPVLSSNASSNLSGIVSIVDILSLFARLAKVPDVDPTHMQRHRRASSASSQSSKSERDLFVMGLSRSSSRSSVGRSPNIVASSPPTMPIPDSGRNAFPSLDVKRGESLRKKDSV</sequence>
<feature type="compositionally biased region" description="Low complexity" evidence="4">
    <location>
        <begin position="409"/>
        <end position="420"/>
    </location>
</feature>
<keyword evidence="2 3" id="KW-0129">CBS domain</keyword>
<feature type="region of interest" description="Disordered" evidence="4">
    <location>
        <begin position="380"/>
        <end position="458"/>
    </location>
</feature>
<dbReference type="HOGENOM" id="CLU_037525_0_0_1"/>
<dbReference type="EMBL" id="KN838553">
    <property type="protein sequence ID" value="KIK06410.1"/>
    <property type="molecule type" value="Genomic_DNA"/>
</dbReference>